<feature type="compositionally biased region" description="Basic and acidic residues" evidence="4">
    <location>
        <begin position="250"/>
        <end position="274"/>
    </location>
</feature>
<dbReference type="EMBL" id="JAFEKC020000003">
    <property type="protein sequence ID" value="KAK0515513.1"/>
    <property type="molecule type" value="Genomic_DNA"/>
</dbReference>
<feature type="domain" description="BRCT" evidence="5">
    <location>
        <begin position="439"/>
        <end position="504"/>
    </location>
</feature>
<accession>A0AA39R8Z5</accession>
<keyword evidence="2" id="KW-0227">DNA damage</keyword>
<feature type="compositionally biased region" description="Polar residues" evidence="4">
    <location>
        <begin position="142"/>
        <end position="175"/>
    </location>
</feature>
<dbReference type="InterPro" id="IPR001357">
    <property type="entry name" value="BRCT_dom"/>
</dbReference>
<dbReference type="InterPro" id="IPR036420">
    <property type="entry name" value="BRCT_dom_sf"/>
</dbReference>
<evidence type="ECO:0000256" key="3">
    <source>
        <dbReference type="ARBA" id="ARBA00023242"/>
    </source>
</evidence>
<feature type="region of interest" description="Disordered" evidence="4">
    <location>
        <begin position="290"/>
        <end position="325"/>
    </location>
</feature>
<comment type="subcellular location">
    <subcellularLocation>
        <location evidence="1">Nucleus</location>
    </subcellularLocation>
</comment>
<dbReference type="PANTHER" id="PTHR23196:SF1">
    <property type="entry name" value="PAX-INTERACTING PROTEIN 1"/>
    <property type="match status" value="1"/>
</dbReference>
<dbReference type="InterPro" id="IPR051579">
    <property type="entry name" value="DDR_Transcriptional_Reg"/>
</dbReference>
<dbReference type="GO" id="GO:0006974">
    <property type="term" value="P:DNA damage response"/>
    <property type="evidence" value="ECO:0007669"/>
    <property type="project" value="UniProtKB-KW"/>
</dbReference>
<feature type="region of interest" description="Disordered" evidence="4">
    <location>
        <begin position="361"/>
        <end position="399"/>
    </location>
</feature>
<dbReference type="PANTHER" id="PTHR23196">
    <property type="entry name" value="PAX TRANSCRIPTION ACTIVATION DOMAIN INTERACTING PROTEIN"/>
    <property type="match status" value="1"/>
</dbReference>
<evidence type="ECO:0000256" key="4">
    <source>
        <dbReference type="SAM" id="MobiDB-lite"/>
    </source>
</evidence>
<dbReference type="CDD" id="cd17744">
    <property type="entry name" value="BRCT_MDC1_rpt1"/>
    <property type="match status" value="1"/>
</dbReference>
<evidence type="ECO:0000313" key="6">
    <source>
        <dbReference type="EMBL" id="KAK0515513.1"/>
    </source>
</evidence>
<feature type="compositionally biased region" description="Polar residues" evidence="4">
    <location>
        <begin position="362"/>
        <end position="389"/>
    </location>
</feature>
<keyword evidence="3" id="KW-0539">Nucleus</keyword>
<keyword evidence="7" id="KW-1185">Reference proteome</keyword>
<reference evidence="6" key="1">
    <citation type="submission" date="2023-03" db="EMBL/GenBank/DDBJ databases">
        <title>Complete genome of Cladonia borealis.</title>
        <authorList>
            <person name="Park H."/>
        </authorList>
    </citation>
    <scope>NUCLEOTIDE SEQUENCE</scope>
    <source>
        <strain evidence="6">ANT050790</strain>
    </source>
</reference>
<feature type="region of interest" description="Disordered" evidence="4">
    <location>
        <begin position="136"/>
        <end position="192"/>
    </location>
</feature>
<name>A0AA39R8Z5_9LECA</name>
<dbReference type="Proteomes" id="UP001166286">
    <property type="component" value="Unassembled WGS sequence"/>
</dbReference>
<comment type="caution">
    <text evidence="6">The sequence shown here is derived from an EMBL/GenBank/DDBJ whole genome shotgun (WGS) entry which is preliminary data.</text>
</comment>
<protein>
    <recommendedName>
        <fullName evidence="5">BRCT domain-containing protein</fullName>
    </recommendedName>
</protein>
<dbReference type="PROSITE" id="PS50172">
    <property type="entry name" value="BRCT"/>
    <property type="match status" value="1"/>
</dbReference>
<evidence type="ECO:0000313" key="7">
    <source>
        <dbReference type="Proteomes" id="UP001166286"/>
    </source>
</evidence>
<organism evidence="6 7">
    <name type="scientific">Cladonia borealis</name>
    <dbReference type="NCBI Taxonomy" id="184061"/>
    <lineage>
        <taxon>Eukaryota</taxon>
        <taxon>Fungi</taxon>
        <taxon>Dikarya</taxon>
        <taxon>Ascomycota</taxon>
        <taxon>Pezizomycotina</taxon>
        <taxon>Lecanoromycetes</taxon>
        <taxon>OSLEUM clade</taxon>
        <taxon>Lecanoromycetidae</taxon>
        <taxon>Lecanorales</taxon>
        <taxon>Lecanorineae</taxon>
        <taxon>Cladoniaceae</taxon>
        <taxon>Cladonia</taxon>
    </lineage>
</organism>
<dbReference type="GO" id="GO:0005634">
    <property type="term" value="C:nucleus"/>
    <property type="evidence" value="ECO:0007669"/>
    <property type="project" value="UniProtKB-SubCell"/>
</dbReference>
<gene>
    <name evidence="6" type="ORF">JMJ35_001547</name>
</gene>
<evidence type="ECO:0000256" key="1">
    <source>
        <dbReference type="ARBA" id="ARBA00004123"/>
    </source>
</evidence>
<dbReference type="AlphaFoldDB" id="A0AA39R8Z5"/>
<dbReference type="Gene3D" id="3.40.50.10190">
    <property type="entry name" value="BRCT domain"/>
    <property type="match status" value="1"/>
</dbReference>
<sequence>MSSGYLCLRQHFRNVKDGTSRIKKTYIKLSLDDNEVNHFICCRDPMDDADEEFIISQDRDEGSDCLAILHTENGFVRLEALAANIYVQSLGYGFDDRSAHSGIRVKPSAPPGVRSLVQLRPGEGFYIGKGTFDLVPEEHNNHPISSSGPSTERYESQVSQINQPSALLSSHSGRGSSAVLESPQAKPAGPAPLFNDVAEVAMTGKVDSRNWPKDLSKRSLLGAIRDADRQSIAERLEEDGQLGSPPPEQVPRESSTEQDQPHEKPGVLESRELDMPHTCQHKPTHLEQIEDESEHHTALSPVPPGQDCGDASSSPANHLDPTDPIHSTLTKQALTVQEQTLPSSRAEDSQDSLMGTIRVIQKTPNNHAQSPKSRAKGRTTSIYQGTPHSSGPPIEPTSSMRSTRSVVQEDMSQLNVRDGSIRILFSNSTAVGDSRAFMKFLSQHGIEKVQSVSECTVLCVGKGELKKTSKLIMAIMLGKEVITDDWVTESARCNKLQIMEEYLARDPEREDEWGFNIRDAIDRGRQGLKILQDWTVIFTTSAKKEVGKSGFSDLKEIATYAGAKSISATLPKKPPEEMPFTLIIGTVEDVNSPALGKWKCYTRDIIGLSVLRGRLEIDSEEFLIQKPEQEKASKKRKR</sequence>
<feature type="region of interest" description="Disordered" evidence="4">
    <location>
        <begin position="236"/>
        <end position="274"/>
    </location>
</feature>
<proteinExistence type="predicted"/>
<evidence type="ECO:0000259" key="5">
    <source>
        <dbReference type="PROSITE" id="PS50172"/>
    </source>
</evidence>
<evidence type="ECO:0000256" key="2">
    <source>
        <dbReference type="ARBA" id="ARBA00022763"/>
    </source>
</evidence>
<dbReference type="SUPFAM" id="SSF52113">
    <property type="entry name" value="BRCT domain"/>
    <property type="match status" value="1"/>
</dbReference>